<evidence type="ECO:0000256" key="1">
    <source>
        <dbReference type="SAM" id="Phobius"/>
    </source>
</evidence>
<keyword evidence="1" id="KW-0472">Membrane</keyword>
<dbReference type="AlphaFoldDB" id="A0A6I1I107"/>
<gene>
    <name evidence="2" type="ORF">GCN75_11735</name>
</gene>
<name>A0A6I1I107_9BURK</name>
<organism evidence="2 3">
    <name type="scientific">Janthinobacterium violaceinigrum</name>
    <dbReference type="NCBI Taxonomy" id="2654252"/>
    <lineage>
        <taxon>Bacteria</taxon>
        <taxon>Pseudomonadati</taxon>
        <taxon>Pseudomonadota</taxon>
        <taxon>Betaproteobacteria</taxon>
        <taxon>Burkholderiales</taxon>
        <taxon>Oxalobacteraceae</taxon>
        <taxon>Janthinobacterium</taxon>
    </lineage>
</organism>
<reference evidence="2 3" key="1">
    <citation type="submission" date="2019-10" db="EMBL/GenBank/DDBJ databases">
        <title>Three novel species isolated from a subtropical stream in China.</title>
        <authorList>
            <person name="Lu H."/>
        </authorList>
    </citation>
    <scope>NUCLEOTIDE SEQUENCE [LARGE SCALE GENOMIC DNA]</scope>
    <source>
        <strain evidence="2 3">FT13W</strain>
    </source>
</reference>
<comment type="caution">
    <text evidence="2">The sequence shown here is derived from an EMBL/GenBank/DDBJ whole genome shotgun (WGS) entry which is preliminary data.</text>
</comment>
<keyword evidence="3" id="KW-1185">Reference proteome</keyword>
<protein>
    <submittedName>
        <fullName evidence="2">Uncharacterized protein</fullName>
    </submittedName>
</protein>
<proteinExistence type="predicted"/>
<feature type="transmembrane region" description="Helical" evidence="1">
    <location>
        <begin position="133"/>
        <end position="155"/>
    </location>
</feature>
<feature type="transmembrane region" description="Helical" evidence="1">
    <location>
        <begin position="94"/>
        <end position="113"/>
    </location>
</feature>
<keyword evidence="1" id="KW-1133">Transmembrane helix</keyword>
<accession>A0A6I1I107</accession>
<sequence>MHGWRSFDLLDLAVKCPSPYPIPLTAMPRKPLLIFLLTLFLTVLQVQWAAPADGYDAETLSILSPEVLGAYPGVLLLFLLAVFARRAMSVPRQAAICTGLLAAYWLLANYVTFDARVASWSTFSPLEIWMHVLPASVISIAVCGAAWFGLGCVILRQWRAKK</sequence>
<feature type="transmembrane region" description="Helical" evidence="1">
    <location>
        <begin position="62"/>
        <end position="82"/>
    </location>
</feature>
<keyword evidence="1" id="KW-0812">Transmembrane</keyword>
<dbReference type="Proteomes" id="UP000468717">
    <property type="component" value="Unassembled WGS sequence"/>
</dbReference>
<dbReference type="EMBL" id="WFLI01000011">
    <property type="protein sequence ID" value="KAB8064633.1"/>
    <property type="molecule type" value="Genomic_DNA"/>
</dbReference>
<evidence type="ECO:0000313" key="2">
    <source>
        <dbReference type="EMBL" id="KAB8064633.1"/>
    </source>
</evidence>
<dbReference type="RefSeq" id="WP_152282675.1">
    <property type="nucleotide sequence ID" value="NZ_WFLI01000011.1"/>
</dbReference>
<feature type="transmembrane region" description="Helical" evidence="1">
    <location>
        <begin position="32"/>
        <end position="50"/>
    </location>
</feature>
<evidence type="ECO:0000313" key="3">
    <source>
        <dbReference type="Proteomes" id="UP000468717"/>
    </source>
</evidence>